<sequence length="247" mass="24892">MLTACVNGARRPAEHAALPVGPARLAADAAAVAAAGAADVHLHVKDATGADTLAAGPLAEVLSAVRIRAPGLPVGVTTGAWAAPDPADRLAALRSWTVLPDSASVNWHEPGAEEVAELLLRRGVGVEAGLWTPGAVRDWRASRLRDRCTRVLLELPDGPGDAASAELAREMLAALGAAGVPVQLHGEGTSTWPALREAVRLGLDARIGLEDTLLLPDGSPAAGNAALVAAARAVGARAAQPSGSPSP</sequence>
<dbReference type="Gene3D" id="3.20.20.70">
    <property type="entry name" value="Aldolase class I"/>
    <property type="match status" value="1"/>
</dbReference>
<protein>
    <submittedName>
        <fullName evidence="1">Uncharacterized protein (DUF849 family)</fullName>
    </submittedName>
</protein>
<dbReference type="RefSeq" id="WP_110006656.1">
    <property type="nucleotide sequence ID" value="NZ_QGTX01000001.1"/>
</dbReference>
<dbReference type="EMBL" id="QGTX01000001">
    <property type="protein sequence ID" value="PWW24479.1"/>
    <property type="molecule type" value="Genomic_DNA"/>
</dbReference>
<evidence type="ECO:0000313" key="1">
    <source>
        <dbReference type="EMBL" id="PWW24479.1"/>
    </source>
</evidence>
<gene>
    <name evidence="1" type="ORF">JD79_03663</name>
</gene>
<dbReference type="GO" id="GO:0043720">
    <property type="term" value="F:3-keto-5-aminohexanoate cleavage activity"/>
    <property type="evidence" value="ECO:0007669"/>
    <property type="project" value="InterPro"/>
</dbReference>
<dbReference type="InterPro" id="IPR008567">
    <property type="entry name" value="BKACE"/>
</dbReference>
<dbReference type="AlphaFoldDB" id="A0A317QN63"/>
<proteinExistence type="predicted"/>
<dbReference type="PANTHER" id="PTHR37418">
    <property type="entry name" value="3-KETO-5-AMINOHEXANOATE CLEAVAGE ENZYME-RELATED"/>
    <property type="match status" value="1"/>
</dbReference>
<evidence type="ECO:0000313" key="2">
    <source>
        <dbReference type="Proteomes" id="UP000246661"/>
    </source>
</evidence>
<dbReference type="Pfam" id="PF05853">
    <property type="entry name" value="BKACE"/>
    <property type="match status" value="1"/>
</dbReference>
<dbReference type="Proteomes" id="UP000246661">
    <property type="component" value="Unassembled WGS sequence"/>
</dbReference>
<dbReference type="PANTHER" id="PTHR37418:SF1">
    <property type="entry name" value="3-KETO-5-AMINOHEXANOATE CLEAVAGE PROTEIN"/>
    <property type="match status" value="1"/>
</dbReference>
<organism evidence="1 2">
    <name type="scientific">Geodermatophilus normandii</name>
    <dbReference type="NCBI Taxonomy" id="1137989"/>
    <lineage>
        <taxon>Bacteria</taxon>
        <taxon>Bacillati</taxon>
        <taxon>Actinomycetota</taxon>
        <taxon>Actinomycetes</taxon>
        <taxon>Geodermatophilales</taxon>
        <taxon>Geodermatophilaceae</taxon>
        <taxon>Geodermatophilus</taxon>
    </lineage>
</organism>
<name>A0A317QN63_9ACTN</name>
<reference evidence="2" key="1">
    <citation type="submission" date="2018-05" db="EMBL/GenBank/DDBJ databases">
        <authorList>
            <person name="Klenk H.-P."/>
            <person name="Huntemann M."/>
            <person name="Clum A."/>
            <person name="Pillay M."/>
            <person name="Palaniappan K."/>
            <person name="Varghese N."/>
            <person name="Mikhailova N."/>
            <person name="Stamatis D."/>
            <person name="Reddy T."/>
            <person name="Daum C."/>
            <person name="Shapiro N."/>
            <person name="Ivanova N."/>
            <person name="Kyrpides N."/>
            <person name="Woyke T."/>
        </authorList>
    </citation>
    <scope>NUCLEOTIDE SEQUENCE [LARGE SCALE GENOMIC DNA]</scope>
    <source>
        <strain evidence="2">DSM 45417</strain>
    </source>
</reference>
<dbReference type="InterPro" id="IPR013785">
    <property type="entry name" value="Aldolase_TIM"/>
</dbReference>
<dbReference type="OrthoDB" id="3424160at2"/>
<accession>A0A317QN63</accession>
<keyword evidence="2" id="KW-1185">Reference proteome</keyword>
<comment type="caution">
    <text evidence="1">The sequence shown here is derived from an EMBL/GenBank/DDBJ whole genome shotgun (WGS) entry which is preliminary data.</text>
</comment>